<organism evidence="3 4">
    <name type="scientific">Colocasia esculenta</name>
    <name type="common">Wild taro</name>
    <name type="synonym">Arum esculentum</name>
    <dbReference type="NCBI Taxonomy" id="4460"/>
    <lineage>
        <taxon>Eukaryota</taxon>
        <taxon>Viridiplantae</taxon>
        <taxon>Streptophyta</taxon>
        <taxon>Embryophyta</taxon>
        <taxon>Tracheophyta</taxon>
        <taxon>Spermatophyta</taxon>
        <taxon>Magnoliopsida</taxon>
        <taxon>Liliopsida</taxon>
        <taxon>Araceae</taxon>
        <taxon>Aroideae</taxon>
        <taxon>Colocasieae</taxon>
        <taxon>Colocasia</taxon>
    </lineage>
</organism>
<sequence length="152" mass="16025">MSSGKAYYAVLIVSFLVSGLVQRAGAQYSELTSPAVSPAPMNDATAIDQGIAYVLMALALLITYLILVPDTSVHRRESNESPFSGKMASLRAYYAVLFISFLMSGLMQLAGAQLAASSPAASPEPMSDATAIDQAVAYVIMAVALLITYLVH</sequence>
<protein>
    <submittedName>
        <fullName evidence="3">Uncharacterized protein</fullName>
    </submittedName>
</protein>
<proteinExistence type="predicted"/>
<dbReference type="PANTHER" id="PTHR33374">
    <property type="entry name" value="ARABINOGALACTAN PROTEIN 20"/>
    <property type="match status" value="1"/>
</dbReference>
<feature type="transmembrane region" description="Helical" evidence="1">
    <location>
        <begin position="50"/>
        <end position="71"/>
    </location>
</feature>
<gene>
    <name evidence="3" type="ORF">Taro_020084</name>
</gene>
<evidence type="ECO:0000313" key="4">
    <source>
        <dbReference type="Proteomes" id="UP000652761"/>
    </source>
</evidence>
<dbReference type="Pfam" id="PF06376">
    <property type="entry name" value="AGP"/>
    <property type="match status" value="2"/>
</dbReference>
<comment type="caution">
    <text evidence="3">The sequence shown here is derived from an EMBL/GenBank/DDBJ whole genome shotgun (WGS) entry which is preliminary data.</text>
</comment>
<evidence type="ECO:0000313" key="3">
    <source>
        <dbReference type="EMBL" id="MQL87541.1"/>
    </source>
</evidence>
<keyword evidence="1" id="KW-0812">Transmembrane</keyword>
<feature type="transmembrane region" description="Helical" evidence="1">
    <location>
        <begin position="135"/>
        <end position="151"/>
    </location>
</feature>
<feature type="transmembrane region" description="Helical" evidence="1">
    <location>
        <begin position="92"/>
        <end position="115"/>
    </location>
</feature>
<keyword evidence="2" id="KW-0732">Signal</keyword>
<dbReference type="AlphaFoldDB" id="A0A843UVI0"/>
<dbReference type="Proteomes" id="UP000652761">
    <property type="component" value="Unassembled WGS sequence"/>
</dbReference>
<feature type="signal peptide" evidence="2">
    <location>
        <begin position="1"/>
        <end position="26"/>
    </location>
</feature>
<feature type="chain" id="PRO_5032570600" evidence="2">
    <location>
        <begin position="27"/>
        <end position="152"/>
    </location>
</feature>
<name>A0A843UVI0_COLES</name>
<accession>A0A843UVI0</accession>
<keyword evidence="4" id="KW-1185">Reference proteome</keyword>
<dbReference type="InterPro" id="IPR009424">
    <property type="entry name" value="AGP16/20/22/41"/>
</dbReference>
<dbReference type="EMBL" id="NMUH01000985">
    <property type="protein sequence ID" value="MQL87541.1"/>
    <property type="molecule type" value="Genomic_DNA"/>
</dbReference>
<reference evidence="3" key="1">
    <citation type="submission" date="2017-07" db="EMBL/GenBank/DDBJ databases">
        <title>Taro Niue Genome Assembly and Annotation.</title>
        <authorList>
            <person name="Atibalentja N."/>
            <person name="Keating K."/>
            <person name="Fields C.J."/>
        </authorList>
    </citation>
    <scope>NUCLEOTIDE SEQUENCE</scope>
    <source>
        <strain evidence="3">Niue_2</strain>
        <tissue evidence="3">Leaf</tissue>
    </source>
</reference>
<keyword evidence="1" id="KW-0472">Membrane</keyword>
<evidence type="ECO:0000256" key="1">
    <source>
        <dbReference type="SAM" id="Phobius"/>
    </source>
</evidence>
<keyword evidence="1" id="KW-1133">Transmembrane helix</keyword>
<evidence type="ECO:0000256" key="2">
    <source>
        <dbReference type="SAM" id="SignalP"/>
    </source>
</evidence>